<dbReference type="InterPro" id="IPR032466">
    <property type="entry name" value="Metal_Hydrolase"/>
</dbReference>
<dbReference type="PANTHER" id="PTHR43794">
    <property type="entry name" value="AMINOHYDROLASE SSNA-RELATED"/>
    <property type="match status" value="1"/>
</dbReference>
<proteinExistence type="predicted"/>
<gene>
    <name evidence="3" type="ORF">SAMN00790413_06600</name>
</gene>
<dbReference type="Gene3D" id="3.20.20.140">
    <property type="entry name" value="Metal-dependent hydrolases"/>
    <property type="match status" value="1"/>
</dbReference>
<accession>A0A1W1UBZ5</accession>
<feature type="domain" description="Amidohydrolase-related" evidence="2">
    <location>
        <begin position="64"/>
        <end position="365"/>
    </location>
</feature>
<dbReference type="RefSeq" id="WP_084045182.1">
    <property type="nucleotide sequence ID" value="NZ_FWWU01000002.1"/>
</dbReference>
<dbReference type="EMBL" id="FWWU01000002">
    <property type="protein sequence ID" value="SMB78314.1"/>
    <property type="molecule type" value="Genomic_DNA"/>
</dbReference>
<name>A0A1W1UBZ5_9DEIO</name>
<organism evidence="3 4">
    <name type="scientific">Deinococcus hopiensis KR-140</name>
    <dbReference type="NCBI Taxonomy" id="695939"/>
    <lineage>
        <taxon>Bacteria</taxon>
        <taxon>Thermotogati</taxon>
        <taxon>Deinococcota</taxon>
        <taxon>Deinococci</taxon>
        <taxon>Deinococcales</taxon>
        <taxon>Deinococcaceae</taxon>
        <taxon>Deinococcus</taxon>
    </lineage>
</organism>
<dbReference type="STRING" id="695939.SAMN00790413_06600"/>
<dbReference type="InterPro" id="IPR011059">
    <property type="entry name" value="Metal-dep_hydrolase_composite"/>
</dbReference>
<dbReference type="SUPFAM" id="SSF51338">
    <property type="entry name" value="Composite domain of metallo-dependent hydrolases"/>
    <property type="match status" value="1"/>
</dbReference>
<protein>
    <submittedName>
        <fullName evidence="3">Cytosine/adenosine deaminase</fullName>
    </submittedName>
</protein>
<sequence>MPSQGVRLLTADLLYTGEGSGVQDGGVVLQEGRVLALGGAEALRSRFPGVGEERAGRVIAPPPVNAHTHLDLSLLSFRALPYHRWVMEHVGANLHRSGREGAEVGLRAIRASAVAAAGDITELPGVMEFLLREGDVPGVAYWQVFEPNPSRADETFRRTVEQLRALRRLERPGGMRVGLSPHATYTVSHRLHRLLAEFARDEGLPMQIHASEPPTESRMFRTGSGPLAAKFLEVMSPLTLEDVLGRAPDPGLTPVAHLADLGVLDARPTLVHMVNVTEDDVQTVAQAGCAVVTCPRSNRALECGVFPWALYGRHGVEVALGTDSVASGETLDLHDELAFARQAHAAVDEVTLVRAAVRGGRHALGEPAVTLREGDAWNPAFAWPDR</sequence>
<dbReference type="Proteomes" id="UP000192582">
    <property type="component" value="Unassembled WGS sequence"/>
</dbReference>
<dbReference type="PANTHER" id="PTHR43794:SF11">
    <property type="entry name" value="AMIDOHYDROLASE-RELATED DOMAIN-CONTAINING PROTEIN"/>
    <property type="match status" value="1"/>
</dbReference>
<dbReference type="AlphaFoldDB" id="A0A1W1UBZ5"/>
<dbReference type="Gene3D" id="2.30.40.10">
    <property type="entry name" value="Urease, subunit C, domain 1"/>
    <property type="match status" value="1"/>
</dbReference>
<evidence type="ECO:0000313" key="4">
    <source>
        <dbReference type="Proteomes" id="UP000192582"/>
    </source>
</evidence>
<keyword evidence="1" id="KW-0378">Hydrolase</keyword>
<evidence type="ECO:0000313" key="3">
    <source>
        <dbReference type="EMBL" id="SMB78314.1"/>
    </source>
</evidence>
<reference evidence="3 4" key="1">
    <citation type="submission" date="2017-04" db="EMBL/GenBank/DDBJ databases">
        <authorList>
            <person name="Afonso C.L."/>
            <person name="Miller P.J."/>
            <person name="Scott M.A."/>
            <person name="Spackman E."/>
            <person name="Goraichik I."/>
            <person name="Dimitrov K.M."/>
            <person name="Suarez D.L."/>
            <person name="Swayne D.E."/>
        </authorList>
    </citation>
    <scope>NUCLEOTIDE SEQUENCE [LARGE SCALE GENOMIC DNA]</scope>
    <source>
        <strain evidence="3 4">KR-140</strain>
    </source>
</reference>
<dbReference type="Pfam" id="PF01979">
    <property type="entry name" value="Amidohydro_1"/>
    <property type="match status" value="1"/>
</dbReference>
<evidence type="ECO:0000259" key="2">
    <source>
        <dbReference type="Pfam" id="PF01979"/>
    </source>
</evidence>
<dbReference type="InterPro" id="IPR050287">
    <property type="entry name" value="MTA/SAH_deaminase"/>
</dbReference>
<dbReference type="InterPro" id="IPR006680">
    <property type="entry name" value="Amidohydro-rel"/>
</dbReference>
<evidence type="ECO:0000256" key="1">
    <source>
        <dbReference type="ARBA" id="ARBA00022801"/>
    </source>
</evidence>
<dbReference type="OrthoDB" id="9807210at2"/>
<dbReference type="GO" id="GO:0016810">
    <property type="term" value="F:hydrolase activity, acting on carbon-nitrogen (but not peptide) bonds"/>
    <property type="evidence" value="ECO:0007669"/>
    <property type="project" value="InterPro"/>
</dbReference>
<keyword evidence="4" id="KW-1185">Reference proteome</keyword>
<dbReference type="SUPFAM" id="SSF51556">
    <property type="entry name" value="Metallo-dependent hydrolases"/>
    <property type="match status" value="1"/>
</dbReference>